<dbReference type="GO" id="GO:0005737">
    <property type="term" value="C:cytoplasm"/>
    <property type="evidence" value="ECO:0007669"/>
    <property type="project" value="TreeGrafter"/>
</dbReference>
<evidence type="ECO:0000256" key="1">
    <source>
        <dbReference type="ARBA" id="ARBA00004123"/>
    </source>
</evidence>
<dbReference type="GO" id="GO:0005634">
    <property type="term" value="C:nucleus"/>
    <property type="evidence" value="ECO:0007669"/>
    <property type="project" value="UniProtKB-SubCell"/>
</dbReference>
<dbReference type="PANTHER" id="PTHR14453:SF70">
    <property type="entry name" value="PROTEIN MONO-ADP-RIBOSYLTRANSFERASE PARP9"/>
    <property type="match status" value="1"/>
</dbReference>
<evidence type="ECO:0000256" key="3">
    <source>
        <dbReference type="ARBA" id="ARBA00022679"/>
    </source>
</evidence>
<dbReference type="InterPro" id="IPR052056">
    <property type="entry name" value="Mono-ARTD/PARP"/>
</dbReference>
<dbReference type="PROSITE" id="PS51154">
    <property type="entry name" value="MACRO"/>
    <property type="match status" value="1"/>
</dbReference>
<evidence type="ECO:0000259" key="6">
    <source>
        <dbReference type="PROSITE" id="PS51154"/>
    </source>
</evidence>
<dbReference type="InterPro" id="IPR002589">
    <property type="entry name" value="Macro_dom"/>
</dbReference>
<keyword evidence="8" id="KW-1185">Reference proteome</keyword>
<dbReference type="InParanoid" id="A0A4W6G8L1"/>
<name>A0A4W6G8L1_LATCA</name>
<dbReference type="GO" id="GO:0003714">
    <property type="term" value="F:transcription corepressor activity"/>
    <property type="evidence" value="ECO:0007669"/>
    <property type="project" value="TreeGrafter"/>
</dbReference>
<dbReference type="SMART" id="SM00506">
    <property type="entry name" value="A1pp"/>
    <property type="match status" value="1"/>
</dbReference>
<accession>A0A4W6G8L1</accession>
<comment type="subcellular location">
    <subcellularLocation>
        <location evidence="1">Nucleus</location>
    </subcellularLocation>
</comment>
<dbReference type="GO" id="GO:0070212">
    <property type="term" value="P:protein poly-ADP-ribosylation"/>
    <property type="evidence" value="ECO:0007669"/>
    <property type="project" value="TreeGrafter"/>
</dbReference>
<dbReference type="GO" id="GO:0010629">
    <property type="term" value="P:negative regulation of gene expression"/>
    <property type="evidence" value="ECO:0007669"/>
    <property type="project" value="TreeGrafter"/>
</dbReference>
<keyword evidence="3" id="KW-0808">Transferase</keyword>
<reference evidence="8" key="1">
    <citation type="submission" date="2015-09" db="EMBL/GenBank/DDBJ databases">
        <authorList>
            <person name="Sai Rama Sridatta P."/>
        </authorList>
    </citation>
    <scope>NUCLEOTIDE SEQUENCE [LARGE SCALE GENOMIC DNA]</scope>
</reference>
<dbReference type="Proteomes" id="UP000314980">
    <property type="component" value="Unassembled WGS sequence"/>
</dbReference>
<dbReference type="GeneTree" id="ENSGT00940000158837"/>
<keyword evidence="2" id="KW-0328">Glycosyltransferase</keyword>
<dbReference type="GO" id="GO:1990404">
    <property type="term" value="F:NAD+-protein mono-ADP-ribosyltransferase activity"/>
    <property type="evidence" value="ECO:0007669"/>
    <property type="project" value="TreeGrafter"/>
</dbReference>
<sequence>MEGKLDFPLHGPSLNIVRKCGPGLSDILQSKFGCVAIFEAVDFERDVNFSQYKKPKVVPEKRFAVKLKTGVEVSVWKADLTDFKVDAVVNAANSDLQHYGGLALALSEAGGPQIQRESDDYIKRNVCLATGEAIIGSAGLLPCKNIIHAVGPQLSKFSTKSDVARAEPLLKKAIRSILDIVQKNSLKSVAIPAISSGLFNYPLSECANTIVSTVTCFSLLEQVENNSLEMLFDLKKRQLNCFGIHVVLVCGPLRTDPAYGEGIYFASTVRKAMEVWKERNEEYLYFVEAEVLTGESTLGKPGLVLPPNKLTDPQRLYDSVNGGHDISVIFSGYQALPKYIITCKSQSESSHL</sequence>
<dbReference type="Gene3D" id="3.40.220.10">
    <property type="entry name" value="Leucine Aminopeptidase, subunit E, domain 1"/>
    <property type="match status" value="1"/>
</dbReference>
<reference evidence="7" key="3">
    <citation type="submission" date="2025-09" db="UniProtKB">
        <authorList>
            <consortium name="Ensembl"/>
        </authorList>
    </citation>
    <scope>IDENTIFICATION</scope>
</reference>
<dbReference type="SUPFAM" id="SSF52949">
    <property type="entry name" value="Macro domain-like"/>
    <property type="match status" value="1"/>
</dbReference>
<evidence type="ECO:0000313" key="7">
    <source>
        <dbReference type="Ensembl" id="ENSLCAP00010060271.1"/>
    </source>
</evidence>
<dbReference type="GO" id="GO:0003950">
    <property type="term" value="F:NAD+ poly-ADP-ribosyltransferase activity"/>
    <property type="evidence" value="ECO:0007669"/>
    <property type="project" value="TreeGrafter"/>
</dbReference>
<dbReference type="Ensembl" id="ENSLCAT00010061891.1">
    <property type="protein sequence ID" value="ENSLCAP00010060271.1"/>
    <property type="gene ID" value="ENSLCAG00010028042.1"/>
</dbReference>
<dbReference type="SUPFAM" id="SSF56399">
    <property type="entry name" value="ADP-ribosylation"/>
    <property type="match status" value="1"/>
</dbReference>
<keyword evidence="5" id="KW-0539">Nucleus</keyword>
<dbReference type="AlphaFoldDB" id="A0A4W6G8L1"/>
<reference evidence="7" key="2">
    <citation type="submission" date="2025-08" db="UniProtKB">
        <authorList>
            <consortium name="Ensembl"/>
        </authorList>
    </citation>
    <scope>IDENTIFICATION</scope>
</reference>
<evidence type="ECO:0000256" key="2">
    <source>
        <dbReference type="ARBA" id="ARBA00022676"/>
    </source>
</evidence>
<dbReference type="GO" id="GO:0060335">
    <property type="term" value="P:positive regulation of type II interferon-mediated signaling pathway"/>
    <property type="evidence" value="ECO:0007669"/>
    <property type="project" value="TreeGrafter"/>
</dbReference>
<dbReference type="Gene3D" id="3.90.228.10">
    <property type="match status" value="1"/>
</dbReference>
<evidence type="ECO:0000256" key="5">
    <source>
        <dbReference type="ARBA" id="ARBA00023242"/>
    </source>
</evidence>
<proteinExistence type="predicted"/>
<dbReference type="STRING" id="8187.ENSLCAP00010060271"/>
<dbReference type="Pfam" id="PF01661">
    <property type="entry name" value="Macro"/>
    <property type="match status" value="1"/>
</dbReference>
<dbReference type="InterPro" id="IPR043472">
    <property type="entry name" value="Macro_dom-like"/>
</dbReference>
<organism evidence="7 8">
    <name type="scientific">Lates calcarifer</name>
    <name type="common">Barramundi</name>
    <name type="synonym">Holocentrus calcarifer</name>
    <dbReference type="NCBI Taxonomy" id="8187"/>
    <lineage>
        <taxon>Eukaryota</taxon>
        <taxon>Metazoa</taxon>
        <taxon>Chordata</taxon>
        <taxon>Craniata</taxon>
        <taxon>Vertebrata</taxon>
        <taxon>Euteleostomi</taxon>
        <taxon>Actinopterygii</taxon>
        <taxon>Neopterygii</taxon>
        <taxon>Teleostei</taxon>
        <taxon>Neoteleostei</taxon>
        <taxon>Acanthomorphata</taxon>
        <taxon>Carangaria</taxon>
        <taxon>Carangaria incertae sedis</taxon>
        <taxon>Centropomidae</taxon>
        <taxon>Lates</taxon>
    </lineage>
</organism>
<dbReference type="CDD" id="cd02907">
    <property type="entry name" value="Macro_Af1521_BAL-like"/>
    <property type="match status" value="1"/>
</dbReference>
<feature type="domain" description="Macro" evidence="6">
    <location>
        <begin position="60"/>
        <end position="228"/>
    </location>
</feature>
<protein>
    <recommendedName>
        <fullName evidence="6">Macro domain-containing protein</fullName>
    </recommendedName>
</protein>
<dbReference type="PANTHER" id="PTHR14453">
    <property type="entry name" value="PARP/ZINC FINGER CCCH TYPE DOMAIN CONTAINING PROTEIN"/>
    <property type="match status" value="1"/>
</dbReference>
<dbReference type="GO" id="GO:0044389">
    <property type="term" value="F:ubiquitin-like protein ligase binding"/>
    <property type="evidence" value="ECO:0007669"/>
    <property type="project" value="TreeGrafter"/>
</dbReference>
<evidence type="ECO:0000313" key="8">
    <source>
        <dbReference type="Proteomes" id="UP000314980"/>
    </source>
</evidence>
<keyword evidence="4" id="KW-0520">NAD</keyword>
<evidence type="ECO:0000256" key="4">
    <source>
        <dbReference type="ARBA" id="ARBA00023027"/>
    </source>
</evidence>